<proteinExistence type="predicted"/>
<dbReference type="GO" id="GO:0003677">
    <property type="term" value="F:DNA binding"/>
    <property type="evidence" value="ECO:0007669"/>
    <property type="project" value="InterPro"/>
</dbReference>
<sequence>MDHGTTGMLSYGHERSATLVPQQDPLTVFASRRSFTPGRDPLQSALEAIAALIGAEAIALLTRSTESGSVETILSCRECNIAPGIIPHDGASYVPLCEAQWLRLGGETAALVKLLQHPDYSAWAVITVPEECTKIGSPFLAQMPALVALLASHAAALVARTEARARSDAVAGALDQHDCGIFILGGDHEILHANRAAMAMLERRAGLQVSRGKLRPLGYKDAVRFETAIDCVVDAQRAGGNGRSKAMLLLLPLPEGARRLAVTIAPARQHPLNALAKNAAAVILVEPADDRVNRSVESICQAYELSPVENQLVCHLAAGLSVGDAAMRMRVKVDTARAYLKQVFAKTGTHRQASLLQLVTRHQRVIQGDHLFAAT</sequence>
<dbReference type="EMBL" id="MPSB01000014">
    <property type="protein sequence ID" value="ONF95211.1"/>
    <property type="molecule type" value="Genomic_DNA"/>
</dbReference>
<reference evidence="2 3" key="1">
    <citation type="submission" date="2016-11" db="EMBL/GenBank/DDBJ databases">
        <title>Genome sequence of Sphingomonas jeddahensis G39.</title>
        <authorList>
            <person name="Poehlein A."/>
            <person name="Wuebbeler J.H."/>
            <person name="Steinbuechel A."/>
            <person name="Daniel R."/>
        </authorList>
    </citation>
    <scope>NUCLEOTIDE SEQUENCE [LARGE SCALE GENOMIC DNA]</scope>
    <source>
        <strain evidence="2 3">G39</strain>
    </source>
</reference>
<organism evidence="2 3">
    <name type="scientific">Sphingomonas jeddahensis</name>
    <dbReference type="NCBI Taxonomy" id="1915074"/>
    <lineage>
        <taxon>Bacteria</taxon>
        <taxon>Pseudomonadati</taxon>
        <taxon>Pseudomonadota</taxon>
        <taxon>Alphaproteobacteria</taxon>
        <taxon>Sphingomonadales</taxon>
        <taxon>Sphingomonadaceae</taxon>
        <taxon>Sphingomonas</taxon>
    </lineage>
</organism>
<protein>
    <recommendedName>
        <fullName evidence="1">HTH luxR-type domain-containing protein</fullName>
    </recommendedName>
</protein>
<evidence type="ECO:0000313" key="2">
    <source>
        <dbReference type="EMBL" id="ONF95211.1"/>
    </source>
</evidence>
<keyword evidence="3" id="KW-1185">Reference proteome</keyword>
<dbReference type="STRING" id="1915074.SPHI_26320"/>
<dbReference type="Gene3D" id="1.10.10.10">
    <property type="entry name" value="Winged helix-like DNA-binding domain superfamily/Winged helix DNA-binding domain"/>
    <property type="match status" value="1"/>
</dbReference>
<name>A0A1V2ERA2_9SPHN</name>
<dbReference type="SMART" id="SM00421">
    <property type="entry name" value="HTH_LUXR"/>
    <property type="match status" value="1"/>
</dbReference>
<dbReference type="GO" id="GO:0006355">
    <property type="term" value="P:regulation of DNA-templated transcription"/>
    <property type="evidence" value="ECO:0007669"/>
    <property type="project" value="InterPro"/>
</dbReference>
<dbReference type="Proteomes" id="UP000188729">
    <property type="component" value="Unassembled WGS sequence"/>
</dbReference>
<evidence type="ECO:0000313" key="3">
    <source>
        <dbReference type="Proteomes" id="UP000188729"/>
    </source>
</evidence>
<dbReference type="AlphaFoldDB" id="A0A1V2ERA2"/>
<gene>
    <name evidence="2" type="ORF">SPHI_26320</name>
</gene>
<dbReference type="SUPFAM" id="SSF46894">
    <property type="entry name" value="C-terminal effector domain of the bipartite response regulators"/>
    <property type="match status" value="1"/>
</dbReference>
<feature type="domain" description="HTH luxR-type" evidence="1">
    <location>
        <begin position="302"/>
        <end position="359"/>
    </location>
</feature>
<dbReference type="InterPro" id="IPR000792">
    <property type="entry name" value="Tscrpt_reg_LuxR_C"/>
</dbReference>
<accession>A0A1V2ERA2</accession>
<dbReference type="InterPro" id="IPR036388">
    <property type="entry name" value="WH-like_DNA-bd_sf"/>
</dbReference>
<evidence type="ECO:0000259" key="1">
    <source>
        <dbReference type="SMART" id="SM00421"/>
    </source>
</evidence>
<comment type="caution">
    <text evidence="2">The sequence shown here is derived from an EMBL/GenBank/DDBJ whole genome shotgun (WGS) entry which is preliminary data.</text>
</comment>
<dbReference type="InterPro" id="IPR016032">
    <property type="entry name" value="Sig_transdc_resp-reg_C-effctor"/>
</dbReference>